<dbReference type="RefSeq" id="WP_341671888.1">
    <property type="nucleotide sequence ID" value="NZ_JBBYHV010000001.1"/>
</dbReference>
<organism evidence="3 4">
    <name type="scientific">Aurantiacibacter gilvus</name>
    <dbReference type="NCBI Taxonomy" id="3139141"/>
    <lineage>
        <taxon>Bacteria</taxon>
        <taxon>Pseudomonadati</taxon>
        <taxon>Pseudomonadota</taxon>
        <taxon>Alphaproteobacteria</taxon>
        <taxon>Sphingomonadales</taxon>
        <taxon>Erythrobacteraceae</taxon>
        <taxon>Aurantiacibacter</taxon>
    </lineage>
</organism>
<dbReference type="EMBL" id="JBBYHV010000001">
    <property type="protein sequence ID" value="MEL1249356.1"/>
    <property type="molecule type" value="Genomic_DNA"/>
</dbReference>
<evidence type="ECO:0000313" key="3">
    <source>
        <dbReference type="EMBL" id="MEL1249356.1"/>
    </source>
</evidence>
<dbReference type="InterPro" id="IPR021135">
    <property type="entry name" value="PEP_COase"/>
</dbReference>
<dbReference type="GO" id="GO:0008964">
    <property type="term" value="F:phosphoenolpyruvate carboxylase activity"/>
    <property type="evidence" value="ECO:0007669"/>
    <property type="project" value="UniProtKB-EC"/>
</dbReference>
<dbReference type="PANTHER" id="PTHR30523">
    <property type="entry name" value="PHOSPHOENOLPYRUVATE CARBOXYLASE"/>
    <property type="match status" value="1"/>
</dbReference>
<dbReference type="InterPro" id="IPR015813">
    <property type="entry name" value="Pyrv/PenolPyrv_kinase-like_dom"/>
</dbReference>
<proteinExistence type="predicted"/>
<name>A0ABU9IAX8_9SPHN</name>
<protein>
    <recommendedName>
        <fullName evidence="2">Phosphoenolpyruvate carboxylase</fullName>
    </recommendedName>
</protein>
<evidence type="ECO:0000256" key="2">
    <source>
        <dbReference type="ARBA" id="ARBA00022419"/>
    </source>
</evidence>
<evidence type="ECO:0000313" key="4">
    <source>
        <dbReference type="Proteomes" id="UP001497045"/>
    </source>
</evidence>
<comment type="function">
    <text evidence="1">Forms oxaloacetate, a four-carbon dicarboxylic acid source for the tricarboxylic acid cycle.</text>
</comment>
<dbReference type="Proteomes" id="UP001497045">
    <property type="component" value="Unassembled WGS sequence"/>
</dbReference>
<accession>A0ABU9IAX8</accession>
<gene>
    <name evidence="3" type="ORF">AAEO60_01585</name>
</gene>
<sequence>MTTYAALSQRLQELHGRTAETPLFNPVFQLAHNLSRELEDGGITLDDIEALIAELEVAALGERAAKLENTVAPIAGDANAAALSETLQTSDFAEFRKSWERPQLHAVFTAHPTFLLTPAQSDAVARQASGGAPVDDSCVGGERPQVTLAFEHQRAMRAIANAQEARSKIVAQLLSHAREHWPDSWTELEPLPFRFASWVGYDMDGRTDITWSNSIGFRLSEKAERLARYVATLEHIDGDHPLLAELRPAATYAEERARDFAADLSDPAALSVAANRLTASDPRKLLSLSRYIDALEAEAKDCADGERAVALKTLAAAMRADGLGMGWIHFRVNAKQLHNAIRRRIDPEGNLDLASKGAVVHLNRAISELQPRRSNFGALAIEASTAIRQFIAMAQILAHIDADAPIRMLIAECEEPATVLAALYFAKLFGIEDKVDVSPLFETESALEHGGRFLDELLAEPIYQDYARKRGRVAIQTGFSDAGRFVGQIPASLAIERLQGRLAEAIAENGLTDVAALIFNTHGESMGRGAHPTKMADRLDWALSPWSKRRFARAGITLEPEVSFQGGDGYLWFSTPELARAMLTRIAVLRPAETDLDVPKDQFYVRTDLSLDFYRAVKEHQREHLESRTYSRAITAFGLGLLNATGSRVSRRQSDLSADREMSLRQIRAIPHNAILQQLGYPVNVIAGLGHAAEGKYEEIGALLTESARGRELVRLVRAANALASVKTVAAYGELFNSAYWASRPYRGTEAHLTEACEALSEYLVKDDRVGVFRRLASRLRVDAMKLHRLLAFVPDETPTEHREDKRRMIGVLQALRIALFQAMFIRAVSVPAFSRANDVSRDDVLEMVFTLRIDEALAQLRRAYPTQFPRIDRFDLTEPTDWPDGSDEGYEAIHRDFIDPIERAYGLSLRVSTAIANVFGAHG</sequence>
<dbReference type="SUPFAM" id="SSF51621">
    <property type="entry name" value="Phosphoenolpyruvate/pyruvate domain"/>
    <property type="match status" value="1"/>
</dbReference>
<comment type="caution">
    <text evidence="3">The sequence shown here is derived from an EMBL/GenBank/DDBJ whole genome shotgun (WGS) entry which is preliminary data.</text>
</comment>
<reference evidence="3 4" key="1">
    <citation type="submission" date="2024-04" db="EMBL/GenBank/DDBJ databases">
        <title>Aurantiacibacter sp. DGU6 16S ribosomal RNA gene Genome sequencing and assembly.</title>
        <authorList>
            <person name="Park S."/>
        </authorList>
    </citation>
    <scope>NUCLEOTIDE SEQUENCE [LARGE SCALE GENOMIC DNA]</scope>
    <source>
        <strain evidence="3 4">DGU6</strain>
    </source>
</reference>
<keyword evidence="3" id="KW-0456">Lyase</keyword>
<dbReference type="Pfam" id="PF00311">
    <property type="entry name" value="PEPcase"/>
    <property type="match status" value="1"/>
</dbReference>
<evidence type="ECO:0000256" key="1">
    <source>
        <dbReference type="ARBA" id="ARBA00003670"/>
    </source>
</evidence>
<dbReference type="PANTHER" id="PTHR30523:SF6">
    <property type="entry name" value="PHOSPHOENOLPYRUVATE CARBOXYLASE"/>
    <property type="match status" value="1"/>
</dbReference>
<keyword evidence="4" id="KW-1185">Reference proteome</keyword>